<organism evidence="1 2">
    <name type="scientific">Arthrobotrys conoides</name>
    <dbReference type="NCBI Taxonomy" id="74498"/>
    <lineage>
        <taxon>Eukaryota</taxon>
        <taxon>Fungi</taxon>
        <taxon>Dikarya</taxon>
        <taxon>Ascomycota</taxon>
        <taxon>Pezizomycotina</taxon>
        <taxon>Orbiliomycetes</taxon>
        <taxon>Orbiliales</taxon>
        <taxon>Orbiliaceae</taxon>
        <taxon>Arthrobotrys</taxon>
    </lineage>
</organism>
<gene>
    <name evidence="1" type="ORF">TWF506_008046</name>
</gene>
<protein>
    <submittedName>
        <fullName evidence="1">Uncharacterized protein</fullName>
    </submittedName>
</protein>
<dbReference type="EMBL" id="JAVHJM010000005">
    <property type="protein sequence ID" value="KAK6513609.1"/>
    <property type="molecule type" value="Genomic_DNA"/>
</dbReference>
<name>A0AAN8NV77_9PEZI</name>
<keyword evidence="2" id="KW-1185">Reference proteome</keyword>
<comment type="caution">
    <text evidence="1">The sequence shown here is derived from an EMBL/GenBank/DDBJ whole genome shotgun (WGS) entry which is preliminary data.</text>
</comment>
<evidence type="ECO:0000313" key="1">
    <source>
        <dbReference type="EMBL" id="KAK6513609.1"/>
    </source>
</evidence>
<sequence length="117" mass="13760">MTTNPLSPLPYLTTFPTDTPHTIHLKTFSTILSYIDRILALPRSSHLTTTEFKEEIQSFLYWSFDSIKQSRIATNAMNKIIEMAARVYEDRREGREIGVPLPAYLRYRLRRFYEAEV</sequence>
<dbReference type="Proteomes" id="UP001307849">
    <property type="component" value="Unassembled WGS sequence"/>
</dbReference>
<reference evidence="1 2" key="1">
    <citation type="submission" date="2019-10" db="EMBL/GenBank/DDBJ databases">
        <authorList>
            <person name="Palmer J.M."/>
        </authorList>
    </citation>
    <scope>NUCLEOTIDE SEQUENCE [LARGE SCALE GENOMIC DNA]</scope>
    <source>
        <strain evidence="1 2">TWF506</strain>
    </source>
</reference>
<proteinExistence type="predicted"/>
<accession>A0AAN8NV77</accession>
<dbReference type="AlphaFoldDB" id="A0AAN8NV77"/>
<evidence type="ECO:0000313" key="2">
    <source>
        <dbReference type="Proteomes" id="UP001307849"/>
    </source>
</evidence>